<dbReference type="SUPFAM" id="SSF81296">
    <property type="entry name" value="E set domains"/>
    <property type="match status" value="2"/>
</dbReference>
<dbReference type="GO" id="GO:0015031">
    <property type="term" value="P:protein transport"/>
    <property type="evidence" value="ECO:0007669"/>
    <property type="project" value="TreeGrafter"/>
</dbReference>
<proteinExistence type="inferred from homology"/>
<comment type="similarity">
    <text evidence="1">Belongs to the arrestin family.</text>
</comment>
<dbReference type="AlphaFoldDB" id="A0AAW0T679"/>
<dbReference type="PANTHER" id="PTHR11188">
    <property type="entry name" value="ARRESTIN DOMAIN CONTAINING PROTEIN"/>
    <property type="match status" value="1"/>
</dbReference>
<name>A0AAW0T679_SCYPA</name>
<dbReference type="Proteomes" id="UP001487740">
    <property type="component" value="Unassembled WGS sequence"/>
</dbReference>
<gene>
    <name evidence="4" type="ORF">O3P69_015510</name>
</gene>
<dbReference type="Pfam" id="PF00339">
    <property type="entry name" value="Arrestin_N"/>
    <property type="match status" value="2"/>
</dbReference>
<sequence>MPGAASIASNMKMKARWHEAVRKLQLTDWDTPMVRPKKFEIKFDAPGAVYFSTQTITGHVLLEVTEPINLKGVKMRFRGECCIHFSDYPTQLQKLKKGGKAAGRRLLNSTSSSSTTTATNTWLSHQNGHTHGIDNPGYIPDTPGSDDKQDNGEGGSSGGSSKSYSCDRRSGDLGRVTALSRPRSTEGAWLEGSFKGPRQHYRAQETYFDCEFYIYGHKYQKDEKELLPAGMHEFPFAFNLPPNLPPSFHSEKGFITYTAIAILDRPAAANLVQKAGFSLHSILDLNMFSQASSSCSRSKSKNLCCFCCQTGPITLAARIPRRGYVPGEKIYVTAEVDNISSRNTRKTRLLLLQVITYIMPNGVKEVVEERVVKEVVRGMIPPGESDMWEAVALTVPPLVPANVHLTCRLLDVQYRIDMILEPPLPSADLRVSMPLTIGSVPLRNRFTTFLPPGETRRSSGLPGINYTNFPFYWFGECFFGSEALETQYERITGMTEDYGPQFSPITPFAPKYICYTPGNNVDENVR</sequence>
<dbReference type="InterPro" id="IPR011022">
    <property type="entry name" value="Arrestin_C-like"/>
</dbReference>
<feature type="domain" description="Arrestin C-terminal-like" evidence="3">
    <location>
        <begin position="309"/>
        <end position="442"/>
    </location>
</feature>
<accession>A0AAW0T679</accession>
<evidence type="ECO:0000259" key="3">
    <source>
        <dbReference type="SMART" id="SM01017"/>
    </source>
</evidence>
<dbReference type="Pfam" id="PF02752">
    <property type="entry name" value="Arrestin_C"/>
    <property type="match status" value="1"/>
</dbReference>
<feature type="region of interest" description="Disordered" evidence="2">
    <location>
        <begin position="103"/>
        <end position="170"/>
    </location>
</feature>
<dbReference type="InterPro" id="IPR011021">
    <property type="entry name" value="Arrestin-like_N"/>
</dbReference>
<evidence type="ECO:0000256" key="2">
    <source>
        <dbReference type="SAM" id="MobiDB-lite"/>
    </source>
</evidence>
<evidence type="ECO:0000256" key="1">
    <source>
        <dbReference type="ARBA" id="ARBA00005298"/>
    </source>
</evidence>
<dbReference type="InterPro" id="IPR014756">
    <property type="entry name" value="Ig_E-set"/>
</dbReference>
<dbReference type="InterPro" id="IPR014752">
    <property type="entry name" value="Arrestin-like_C"/>
</dbReference>
<organism evidence="4 5">
    <name type="scientific">Scylla paramamosain</name>
    <name type="common">Mud crab</name>
    <dbReference type="NCBI Taxonomy" id="85552"/>
    <lineage>
        <taxon>Eukaryota</taxon>
        <taxon>Metazoa</taxon>
        <taxon>Ecdysozoa</taxon>
        <taxon>Arthropoda</taxon>
        <taxon>Crustacea</taxon>
        <taxon>Multicrustacea</taxon>
        <taxon>Malacostraca</taxon>
        <taxon>Eumalacostraca</taxon>
        <taxon>Eucarida</taxon>
        <taxon>Decapoda</taxon>
        <taxon>Pleocyemata</taxon>
        <taxon>Brachyura</taxon>
        <taxon>Eubrachyura</taxon>
        <taxon>Portunoidea</taxon>
        <taxon>Portunidae</taxon>
        <taxon>Portuninae</taxon>
        <taxon>Scylla</taxon>
    </lineage>
</organism>
<protein>
    <recommendedName>
        <fullName evidence="3">Arrestin C-terminal-like domain-containing protein</fullName>
    </recommendedName>
</protein>
<feature type="compositionally biased region" description="Low complexity" evidence="2">
    <location>
        <begin position="104"/>
        <end position="124"/>
    </location>
</feature>
<keyword evidence="5" id="KW-1185">Reference proteome</keyword>
<dbReference type="GO" id="GO:0005737">
    <property type="term" value="C:cytoplasm"/>
    <property type="evidence" value="ECO:0007669"/>
    <property type="project" value="TreeGrafter"/>
</dbReference>
<dbReference type="SMART" id="SM01017">
    <property type="entry name" value="Arrestin_C"/>
    <property type="match status" value="1"/>
</dbReference>
<dbReference type="InterPro" id="IPR050357">
    <property type="entry name" value="Arrestin_domain-protein"/>
</dbReference>
<comment type="caution">
    <text evidence="4">The sequence shown here is derived from an EMBL/GenBank/DDBJ whole genome shotgun (WGS) entry which is preliminary data.</text>
</comment>
<evidence type="ECO:0000313" key="4">
    <source>
        <dbReference type="EMBL" id="KAK8382728.1"/>
    </source>
</evidence>
<evidence type="ECO:0000313" key="5">
    <source>
        <dbReference type="Proteomes" id="UP001487740"/>
    </source>
</evidence>
<dbReference type="PANTHER" id="PTHR11188:SF176">
    <property type="entry name" value="ARRESTIN DOMAIN-CONTAINING PROTEIN 1"/>
    <property type="match status" value="1"/>
</dbReference>
<dbReference type="EMBL" id="JARAKH010000039">
    <property type="protein sequence ID" value="KAK8382728.1"/>
    <property type="molecule type" value="Genomic_DNA"/>
</dbReference>
<dbReference type="Gene3D" id="2.60.40.640">
    <property type="match status" value="3"/>
</dbReference>
<reference evidence="4 5" key="1">
    <citation type="submission" date="2023-03" db="EMBL/GenBank/DDBJ databases">
        <title>High-quality genome of Scylla paramamosain provides insights in environmental adaptation.</title>
        <authorList>
            <person name="Zhang L."/>
        </authorList>
    </citation>
    <scope>NUCLEOTIDE SEQUENCE [LARGE SCALE GENOMIC DNA]</scope>
    <source>
        <strain evidence="4">LZ_2023a</strain>
        <tissue evidence="4">Muscle</tissue>
    </source>
</reference>